<comment type="caution">
    <text evidence="9">The sequence shown here is derived from an EMBL/GenBank/DDBJ whole genome shotgun (WGS) entry which is preliminary data.</text>
</comment>
<keyword evidence="6" id="KW-0067">ATP-binding</keyword>
<dbReference type="SUPFAM" id="SSF56112">
    <property type="entry name" value="Protein kinase-like (PK-like)"/>
    <property type="match status" value="1"/>
</dbReference>
<dbReference type="GO" id="GO:0005524">
    <property type="term" value="F:ATP binding"/>
    <property type="evidence" value="ECO:0007669"/>
    <property type="project" value="UniProtKB-KW"/>
</dbReference>
<dbReference type="EC" id="2.7.11.1" evidence="1"/>
<dbReference type="Pfam" id="PF00069">
    <property type="entry name" value="Pkinase"/>
    <property type="match status" value="1"/>
</dbReference>
<evidence type="ECO:0000256" key="4">
    <source>
        <dbReference type="ARBA" id="ARBA00022741"/>
    </source>
</evidence>
<dbReference type="GO" id="GO:0004674">
    <property type="term" value="F:protein serine/threonine kinase activity"/>
    <property type="evidence" value="ECO:0007669"/>
    <property type="project" value="UniProtKB-KW"/>
</dbReference>
<keyword evidence="5" id="KW-0418">Kinase</keyword>
<dbReference type="Proteomes" id="UP000287171">
    <property type="component" value="Unassembled WGS sequence"/>
</dbReference>
<evidence type="ECO:0000256" key="6">
    <source>
        <dbReference type="ARBA" id="ARBA00022840"/>
    </source>
</evidence>
<evidence type="ECO:0000313" key="10">
    <source>
        <dbReference type="Proteomes" id="UP000287171"/>
    </source>
</evidence>
<feature type="compositionally biased region" description="Low complexity" evidence="7">
    <location>
        <begin position="410"/>
        <end position="426"/>
    </location>
</feature>
<evidence type="ECO:0000256" key="5">
    <source>
        <dbReference type="ARBA" id="ARBA00022777"/>
    </source>
</evidence>
<feature type="region of interest" description="Disordered" evidence="7">
    <location>
        <begin position="359"/>
        <end position="484"/>
    </location>
</feature>
<dbReference type="EMBL" id="BIFT01000002">
    <property type="protein sequence ID" value="GCE30811.1"/>
    <property type="molecule type" value="Genomic_DNA"/>
</dbReference>
<keyword evidence="2" id="KW-0723">Serine/threonine-protein kinase</keyword>
<dbReference type="AlphaFoldDB" id="A0A402BHC3"/>
<feature type="compositionally biased region" description="Polar residues" evidence="7">
    <location>
        <begin position="365"/>
        <end position="409"/>
    </location>
</feature>
<dbReference type="InterPro" id="IPR008271">
    <property type="entry name" value="Ser/Thr_kinase_AS"/>
</dbReference>
<accession>A0A402BHC3</accession>
<feature type="compositionally biased region" description="Gly residues" evidence="7">
    <location>
        <begin position="427"/>
        <end position="437"/>
    </location>
</feature>
<proteinExistence type="predicted"/>
<organism evidence="9 10">
    <name type="scientific">Dictyobacter alpinus</name>
    <dbReference type="NCBI Taxonomy" id="2014873"/>
    <lineage>
        <taxon>Bacteria</taxon>
        <taxon>Bacillati</taxon>
        <taxon>Chloroflexota</taxon>
        <taxon>Ktedonobacteria</taxon>
        <taxon>Ktedonobacterales</taxon>
        <taxon>Dictyobacteraceae</taxon>
        <taxon>Dictyobacter</taxon>
    </lineage>
</organism>
<evidence type="ECO:0000256" key="7">
    <source>
        <dbReference type="SAM" id="MobiDB-lite"/>
    </source>
</evidence>
<dbReference type="Gene3D" id="3.30.200.20">
    <property type="entry name" value="Phosphorylase Kinase, domain 1"/>
    <property type="match status" value="1"/>
</dbReference>
<keyword evidence="10" id="KW-1185">Reference proteome</keyword>
<evidence type="ECO:0000313" key="9">
    <source>
        <dbReference type="EMBL" id="GCE30811.1"/>
    </source>
</evidence>
<dbReference type="InterPro" id="IPR000719">
    <property type="entry name" value="Prot_kinase_dom"/>
</dbReference>
<reference evidence="10" key="1">
    <citation type="submission" date="2018-12" db="EMBL/GenBank/DDBJ databases">
        <title>Tengunoibacter tsumagoiensis gen. nov., sp. nov., Dictyobacter kobayashii sp. nov., D. alpinus sp. nov., and D. joshuensis sp. nov. and description of Dictyobacteraceae fam. nov. within the order Ktedonobacterales isolated from Tengu-no-mugimeshi.</title>
        <authorList>
            <person name="Wang C.M."/>
            <person name="Zheng Y."/>
            <person name="Sakai Y."/>
            <person name="Toyoda A."/>
            <person name="Minakuchi Y."/>
            <person name="Abe K."/>
            <person name="Yokota A."/>
            <person name="Yabe S."/>
        </authorList>
    </citation>
    <scope>NUCLEOTIDE SEQUENCE [LARGE SCALE GENOMIC DNA]</scope>
    <source>
        <strain evidence="10">Uno16</strain>
    </source>
</reference>
<dbReference type="PROSITE" id="PS50011">
    <property type="entry name" value="PROTEIN_KINASE_DOM"/>
    <property type="match status" value="1"/>
</dbReference>
<dbReference type="PROSITE" id="PS00108">
    <property type="entry name" value="PROTEIN_KINASE_ST"/>
    <property type="match status" value="1"/>
</dbReference>
<dbReference type="OrthoDB" id="9814968at2"/>
<evidence type="ECO:0000256" key="3">
    <source>
        <dbReference type="ARBA" id="ARBA00022679"/>
    </source>
</evidence>
<evidence type="ECO:0000259" key="8">
    <source>
        <dbReference type="PROSITE" id="PS50011"/>
    </source>
</evidence>
<name>A0A402BHC3_9CHLR</name>
<sequence length="484" mass="51475">MQELVNTVIAHYAITWHIAKGGMSNIYLARDIYTDQEVALKLVHTSHGEYCQRFQREAQVIASLQHEHILPALDYGEVGSWCYMVTPYVPNGTLRARTHDGPLSLDEAGKYLTQIASALHYAHQRGIVHRDVKSSNILMLNEDFVYLADFGLAKNMSSVAESLTESGFLVGTPEYMAPELAEEAATHLSDIYSLGIVLYQMLTGDVPFKGSTPVGTFMQHLSRQPARPSQVNPRLPTEVDNVVLRALAKEPAQRYQSALELAQAYQHMLDSSRQPYMDDNKDISALQTVTPVVSASSQRRKQPRLIAGAAVVLAASAALALGAPSNIFHSMNIHPDSAITNSVIQSDIASAHAKAPIIIQKDKNTNPVKSVTPSSPINSNSKNTNGNTHTPSTNANSTTTQTVSVSRPPSQSNTGNSKNGGTNSNQQGGGKKSGGPGSKPSGDKKSGGPASKPSGGKKGGAAHGHDHGGAKPGGGPGHGKGHHK</sequence>
<dbReference type="PANTHER" id="PTHR43289">
    <property type="entry name" value="MITOGEN-ACTIVATED PROTEIN KINASE KINASE KINASE 20-RELATED"/>
    <property type="match status" value="1"/>
</dbReference>
<protein>
    <recommendedName>
        <fullName evidence="1">non-specific serine/threonine protein kinase</fullName>
        <ecNumber evidence="1">2.7.11.1</ecNumber>
    </recommendedName>
</protein>
<dbReference type="Gene3D" id="1.10.510.10">
    <property type="entry name" value="Transferase(Phosphotransferase) domain 1"/>
    <property type="match status" value="1"/>
</dbReference>
<evidence type="ECO:0000256" key="2">
    <source>
        <dbReference type="ARBA" id="ARBA00022527"/>
    </source>
</evidence>
<keyword evidence="4" id="KW-0547">Nucleotide-binding</keyword>
<gene>
    <name evidence="9" type="ORF">KDA_62950</name>
</gene>
<dbReference type="PANTHER" id="PTHR43289:SF6">
    <property type="entry name" value="SERINE_THREONINE-PROTEIN KINASE NEKL-3"/>
    <property type="match status" value="1"/>
</dbReference>
<feature type="domain" description="Protein kinase" evidence="8">
    <location>
        <begin position="12"/>
        <end position="277"/>
    </location>
</feature>
<dbReference type="CDD" id="cd14014">
    <property type="entry name" value="STKc_PknB_like"/>
    <property type="match status" value="1"/>
</dbReference>
<dbReference type="SMART" id="SM00220">
    <property type="entry name" value="S_TKc"/>
    <property type="match status" value="1"/>
</dbReference>
<dbReference type="InterPro" id="IPR011009">
    <property type="entry name" value="Kinase-like_dom_sf"/>
</dbReference>
<dbReference type="FunFam" id="1.10.510.10:FF:000021">
    <property type="entry name" value="Serine/threonine protein kinase"/>
    <property type="match status" value="1"/>
</dbReference>
<keyword evidence="3" id="KW-0808">Transferase</keyword>
<evidence type="ECO:0000256" key="1">
    <source>
        <dbReference type="ARBA" id="ARBA00012513"/>
    </source>
</evidence>